<dbReference type="EMBL" id="JAAVMX010000009">
    <property type="protein sequence ID" value="KAF4504788.1"/>
    <property type="molecule type" value="Genomic_DNA"/>
</dbReference>
<comment type="caution">
    <text evidence="3">The sequence shown here is derived from an EMBL/GenBank/DDBJ whole genome shotgun (WGS) entry which is preliminary data.</text>
</comment>
<feature type="chain" id="PRO_5034623469" evidence="2">
    <location>
        <begin position="21"/>
        <end position="104"/>
    </location>
</feature>
<sequence length="104" mass="10425">MKFTEVLAFVFAASSPLVSAAPSETGDLKETTFGLGARSFEAPGFIEARSPTNKKGGAAGAAGAKAAKAAVGNPKKGEKGAKKGAKKVGPKKVGPKKVGPKRNN</sequence>
<accession>A0A8H4PJY0</accession>
<feature type="compositionally biased region" description="Low complexity" evidence="1">
    <location>
        <begin position="61"/>
        <end position="70"/>
    </location>
</feature>
<keyword evidence="4" id="KW-1185">Reference proteome</keyword>
<reference evidence="3 4" key="1">
    <citation type="journal article" date="2020" name="Genome Biol. Evol.">
        <title>A new high-quality draft genome assembly of the Chinese cordyceps Ophiocordyceps sinensis.</title>
        <authorList>
            <person name="Shu R."/>
            <person name="Zhang J."/>
            <person name="Meng Q."/>
            <person name="Zhang H."/>
            <person name="Zhou G."/>
            <person name="Li M."/>
            <person name="Wu P."/>
            <person name="Zhao Y."/>
            <person name="Chen C."/>
            <person name="Qin Q."/>
        </authorList>
    </citation>
    <scope>NUCLEOTIDE SEQUENCE [LARGE SCALE GENOMIC DNA]</scope>
    <source>
        <strain evidence="3 4">IOZ07</strain>
    </source>
</reference>
<name>A0A8H4PJY0_9HYPO</name>
<feature type="signal peptide" evidence="2">
    <location>
        <begin position="1"/>
        <end position="20"/>
    </location>
</feature>
<evidence type="ECO:0000313" key="3">
    <source>
        <dbReference type="EMBL" id="KAF4504788.1"/>
    </source>
</evidence>
<feature type="compositionally biased region" description="Basic residues" evidence="1">
    <location>
        <begin position="82"/>
        <end position="104"/>
    </location>
</feature>
<dbReference type="AlphaFoldDB" id="A0A8H4PJY0"/>
<evidence type="ECO:0000256" key="1">
    <source>
        <dbReference type="SAM" id="MobiDB-lite"/>
    </source>
</evidence>
<keyword evidence="2" id="KW-0732">Signal</keyword>
<dbReference type="Proteomes" id="UP000557566">
    <property type="component" value="Unassembled WGS sequence"/>
</dbReference>
<organism evidence="3 4">
    <name type="scientific">Ophiocordyceps sinensis</name>
    <dbReference type="NCBI Taxonomy" id="72228"/>
    <lineage>
        <taxon>Eukaryota</taxon>
        <taxon>Fungi</taxon>
        <taxon>Dikarya</taxon>
        <taxon>Ascomycota</taxon>
        <taxon>Pezizomycotina</taxon>
        <taxon>Sordariomycetes</taxon>
        <taxon>Hypocreomycetidae</taxon>
        <taxon>Hypocreales</taxon>
        <taxon>Ophiocordycipitaceae</taxon>
        <taxon>Ophiocordyceps</taxon>
    </lineage>
</organism>
<evidence type="ECO:0000256" key="2">
    <source>
        <dbReference type="SAM" id="SignalP"/>
    </source>
</evidence>
<feature type="region of interest" description="Disordered" evidence="1">
    <location>
        <begin position="47"/>
        <end position="104"/>
    </location>
</feature>
<evidence type="ECO:0000313" key="4">
    <source>
        <dbReference type="Proteomes" id="UP000557566"/>
    </source>
</evidence>
<protein>
    <submittedName>
        <fullName evidence="3">Uncharacterized protein</fullName>
    </submittedName>
</protein>
<proteinExistence type="predicted"/>
<gene>
    <name evidence="3" type="ORF">G6O67_008196</name>
</gene>